<dbReference type="GeneID" id="112289317"/>
<proteinExistence type="predicted"/>
<sequence length="127" mass="14051">MHISAHHPRRPSIPPPALCTVSHDFLFIVGPDSHAFPCNLVVDCSRTCYWQLGNFYIPTWSCRLGEGAVALGCADYDGSFGVVPTGVPVQYFSCEQTCAECLEWQGPTRSEKFGSDSERSSYEGREQ</sequence>
<gene>
    <name evidence="3" type="primary">LOC112289317</name>
    <name evidence="2" type="ORF">PHYPA_016391</name>
</gene>
<dbReference type="Gramene" id="Pp3c12_17320V3.2">
    <property type="protein sequence ID" value="Pp3c12_17320V3.2"/>
    <property type="gene ID" value="Pp3c12_17320"/>
</dbReference>
<evidence type="ECO:0000313" key="2">
    <source>
        <dbReference type="EMBL" id="PNR44008.1"/>
    </source>
</evidence>
<accession>A0A2K1JR45</accession>
<organism evidence="2">
    <name type="scientific">Physcomitrium patens</name>
    <name type="common">Spreading-leaved earth moss</name>
    <name type="synonym">Physcomitrella patens</name>
    <dbReference type="NCBI Taxonomy" id="3218"/>
    <lineage>
        <taxon>Eukaryota</taxon>
        <taxon>Viridiplantae</taxon>
        <taxon>Streptophyta</taxon>
        <taxon>Embryophyta</taxon>
        <taxon>Bryophyta</taxon>
        <taxon>Bryophytina</taxon>
        <taxon>Bryopsida</taxon>
        <taxon>Funariidae</taxon>
        <taxon>Funariales</taxon>
        <taxon>Funariaceae</taxon>
        <taxon>Physcomitrium</taxon>
    </lineage>
</organism>
<reference evidence="2 4" key="1">
    <citation type="journal article" date="2008" name="Science">
        <title>The Physcomitrella genome reveals evolutionary insights into the conquest of land by plants.</title>
        <authorList>
            <person name="Rensing S."/>
            <person name="Lang D."/>
            <person name="Zimmer A."/>
            <person name="Terry A."/>
            <person name="Salamov A."/>
            <person name="Shapiro H."/>
            <person name="Nishiyama T."/>
            <person name="Perroud P.-F."/>
            <person name="Lindquist E."/>
            <person name="Kamisugi Y."/>
            <person name="Tanahashi T."/>
            <person name="Sakakibara K."/>
            <person name="Fujita T."/>
            <person name="Oishi K."/>
            <person name="Shin-I T."/>
            <person name="Kuroki Y."/>
            <person name="Toyoda A."/>
            <person name="Suzuki Y."/>
            <person name="Hashimoto A."/>
            <person name="Yamaguchi K."/>
            <person name="Sugano A."/>
            <person name="Kohara Y."/>
            <person name="Fujiyama A."/>
            <person name="Anterola A."/>
            <person name="Aoki S."/>
            <person name="Ashton N."/>
            <person name="Barbazuk W.B."/>
            <person name="Barker E."/>
            <person name="Bennetzen J."/>
            <person name="Bezanilla M."/>
            <person name="Blankenship R."/>
            <person name="Cho S.H."/>
            <person name="Dutcher S."/>
            <person name="Estelle M."/>
            <person name="Fawcett J.A."/>
            <person name="Gundlach H."/>
            <person name="Hanada K."/>
            <person name="Heyl A."/>
            <person name="Hicks K.A."/>
            <person name="Hugh J."/>
            <person name="Lohr M."/>
            <person name="Mayer K."/>
            <person name="Melkozernov A."/>
            <person name="Murata T."/>
            <person name="Nelson D."/>
            <person name="Pils B."/>
            <person name="Prigge M."/>
            <person name="Reiss B."/>
            <person name="Renner T."/>
            <person name="Rombauts S."/>
            <person name="Rushton P."/>
            <person name="Sanderfoot A."/>
            <person name="Schween G."/>
            <person name="Shiu S.-H."/>
            <person name="Stueber K."/>
            <person name="Theodoulou F.L."/>
            <person name="Tu H."/>
            <person name="Van de Peer Y."/>
            <person name="Verrier P.J."/>
            <person name="Waters E."/>
            <person name="Wood A."/>
            <person name="Yang L."/>
            <person name="Cove D."/>
            <person name="Cuming A."/>
            <person name="Hasebe M."/>
            <person name="Lucas S."/>
            <person name="Mishler D.B."/>
            <person name="Reski R."/>
            <person name="Grigoriev I."/>
            <person name="Quatrano R.S."/>
            <person name="Boore J.L."/>
        </authorList>
    </citation>
    <scope>NUCLEOTIDE SEQUENCE [LARGE SCALE GENOMIC DNA]</scope>
    <source>
        <strain evidence="3 4">cv. Gransden 2004</strain>
    </source>
</reference>
<feature type="compositionally biased region" description="Basic and acidic residues" evidence="1">
    <location>
        <begin position="109"/>
        <end position="127"/>
    </location>
</feature>
<feature type="region of interest" description="Disordered" evidence="1">
    <location>
        <begin position="108"/>
        <end position="127"/>
    </location>
</feature>
<dbReference type="PaxDb" id="3218-PP1S46_285V6.1"/>
<evidence type="ECO:0000256" key="1">
    <source>
        <dbReference type="SAM" id="MobiDB-lite"/>
    </source>
</evidence>
<name>A0A2K1JR45_PHYPA</name>
<protein>
    <submittedName>
        <fullName evidence="2 3">Uncharacterized protein</fullName>
    </submittedName>
</protein>
<dbReference type="Proteomes" id="UP000006727">
    <property type="component" value="Chromosome 12"/>
</dbReference>
<dbReference type="KEGG" id="ppp:112289317"/>
<reference evidence="2 4" key="2">
    <citation type="journal article" date="2018" name="Plant J.">
        <title>The Physcomitrella patens chromosome-scale assembly reveals moss genome structure and evolution.</title>
        <authorList>
            <person name="Lang D."/>
            <person name="Ullrich K.K."/>
            <person name="Murat F."/>
            <person name="Fuchs J."/>
            <person name="Jenkins J."/>
            <person name="Haas F.B."/>
            <person name="Piednoel M."/>
            <person name="Gundlach H."/>
            <person name="Van Bel M."/>
            <person name="Meyberg R."/>
            <person name="Vives C."/>
            <person name="Morata J."/>
            <person name="Symeonidi A."/>
            <person name="Hiss M."/>
            <person name="Muchero W."/>
            <person name="Kamisugi Y."/>
            <person name="Saleh O."/>
            <person name="Blanc G."/>
            <person name="Decker E.L."/>
            <person name="van Gessel N."/>
            <person name="Grimwood J."/>
            <person name="Hayes R.D."/>
            <person name="Graham S.W."/>
            <person name="Gunter L.E."/>
            <person name="McDaniel S.F."/>
            <person name="Hoernstein S.N.W."/>
            <person name="Larsson A."/>
            <person name="Li F.W."/>
            <person name="Perroud P.F."/>
            <person name="Phillips J."/>
            <person name="Ranjan P."/>
            <person name="Rokshar D.S."/>
            <person name="Rothfels C.J."/>
            <person name="Schneider L."/>
            <person name="Shu S."/>
            <person name="Stevenson D.W."/>
            <person name="Thummler F."/>
            <person name="Tillich M."/>
            <person name="Villarreal Aguilar J.C."/>
            <person name="Widiez T."/>
            <person name="Wong G.K."/>
            <person name="Wymore A."/>
            <person name="Zhang Y."/>
            <person name="Zimmer A.D."/>
            <person name="Quatrano R.S."/>
            <person name="Mayer K.F.X."/>
            <person name="Goodstein D."/>
            <person name="Casacuberta J.M."/>
            <person name="Vandepoele K."/>
            <person name="Reski R."/>
            <person name="Cuming A.C."/>
            <person name="Tuskan G.A."/>
            <person name="Maumus F."/>
            <person name="Salse J."/>
            <person name="Schmutz J."/>
            <person name="Rensing S.A."/>
        </authorList>
    </citation>
    <scope>NUCLEOTIDE SEQUENCE [LARGE SCALE GENOMIC DNA]</scope>
    <source>
        <strain evidence="3 4">cv. Gransden 2004</strain>
    </source>
</reference>
<keyword evidence="4" id="KW-1185">Reference proteome</keyword>
<reference evidence="3" key="3">
    <citation type="submission" date="2020-12" db="UniProtKB">
        <authorList>
            <consortium name="EnsemblPlants"/>
        </authorList>
    </citation>
    <scope>IDENTIFICATION</scope>
</reference>
<dbReference type="EnsemblPlants" id="Pp3c12_17320V3.1">
    <property type="protein sequence ID" value="Pp3c12_17320V3.1"/>
    <property type="gene ID" value="Pp3c12_17320"/>
</dbReference>
<dbReference type="EMBL" id="ABEU02000012">
    <property type="protein sequence ID" value="PNR44008.1"/>
    <property type="molecule type" value="Genomic_DNA"/>
</dbReference>
<evidence type="ECO:0000313" key="3">
    <source>
        <dbReference type="EnsemblPlants" id="Pp3c12_17320V3.1"/>
    </source>
</evidence>
<evidence type="ECO:0000313" key="4">
    <source>
        <dbReference type="Proteomes" id="UP000006727"/>
    </source>
</evidence>
<dbReference type="AlphaFoldDB" id="A0A2K1JR45"/>
<dbReference type="RefSeq" id="XP_024390214.1">
    <property type="nucleotide sequence ID" value="XM_024534446.2"/>
</dbReference>
<dbReference type="EnsemblPlants" id="Pp3c12_17320V3.2">
    <property type="protein sequence ID" value="Pp3c12_17320V3.2"/>
    <property type="gene ID" value="Pp3c12_17320"/>
</dbReference>
<dbReference type="Gramene" id="Pp3c12_17320V3.1">
    <property type="protein sequence ID" value="Pp3c12_17320V3.1"/>
    <property type="gene ID" value="Pp3c12_17320"/>
</dbReference>